<gene>
    <name evidence="1" type="ordered locus">Mnod_6221</name>
</gene>
<dbReference type="RefSeq" id="WP_015932611.1">
    <property type="nucleotide sequence ID" value="NC_011894.1"/>
</dbReference>
<dbReference type="AlphaFoldDB" id="B8IAI3"/>
<dbReference type="KEGG" id="mno:Mnod_6221"/>
<organism evidence="1 2">
    <name type="scientific">Methylobacterium nodulans (strain LMG 21967 / CNCM I-2342 / ORS 2060)</name>
    <dbReference type="NCBI Taxonomy" id="460265"/>
    <lineage>
        <taxon>Bacteria</taxon>
        <taxon>Pseudomonadati</taxon>
        <taxon>Pseudomonadota</taxon>
        <taxon>Alphaproteobacteria</taxon>
        <taxon>Hyphomicrobiales</taxon>
        <taxon>Methylobacteriaceae</taxon>
        <taxon>Methylobacterium</taxon>
    </lineage>
</organism>
<proteinExistence type="predicted"/>
<dbReference type="eggNOG" id="COG1538">
    <property type="taxonomic scope" value="Bacteria"/>
</dbReference>
<evidence type="ECO:0000313" key="2">
    <source>
        <dbReference type="Proteomes" id="UP000008207"/>
    </source>
</evidence>
<reference evidence="1 2" key="1">
    <citation type="submission" date="2009-01" db="EMBL/GenBank/DDBJ databases">
        <title>Complete sequence of chromosome of Methylobacterium nodulans ORS 2060.</title>
        <authorList>
            <consortium name="US DOE Joint Genome Institute"/>
            <person name="Lucas S."/>
            <person name="Copeland A."/>
            <person name="Lapidus A."/>
            <person name="Glavina del Rio T."/>
            <person name="Dalin E."/>
            <person name="Tice H."/>
            <person name="Bruce D."/>
            <person name="Goodwin L."/>
            <person name="Pitluck S."/>
            <person name="Sims D."/>
            <person name="Brettin T."/>
            <person name="Detter J.C."/>
            <person name="Han C."/>
            <person name="Larimer F."/>
            <person name="Land M."/>
            <person name="Hauser L."/>
            <person name="Kyrpides N."/>
            <person name="Ivanova N."/>
            <person name="Marx C.J."/>
            <person name="Richardson P."/>
        </authorList>
    </citation>
    <scope>NUCLEOTIDE SEQUENCE [LARGE SCALE GENOMIC DNA]</scope>
    <source>
        <strain evidence="2">LMG 21967 / CNCM I-2342 / ORS 2060</strain>
    </source>
</reference>
<sequence length="729" mass="76101">MITADWLTAGQISTGAIKADQIAGGAISADKIGVGLNSTNLLYNTDFKAGVVGDNFIAGKTVPGIHSNFSNIGDLNNHAPYIGLNQSGGTWQPIGMQSLQVSCVGSPPAGYLWDVAVSIPTQVGTWDSRMPVVGGKRYELTGYVSAHRSKAYMYVTWFDGAGTVIATSLTSANDRVMSSGGLKDWTRVGCFATAPAAACLASVTLRMEFTGEDGPYNFWSGLYFGQAKPNQAEYSDWAPGSSTVIWGDTIATGTMNANKITAGTITADRIAGGTITGDKIAGSTITGSNIQGNSIYADKIQVGGGQSLTSWMGSDTTKINGGAIEANSISVNSLKVGLRGVRTVGLDFSVDKNTRTISWTAGFILWIDDAGNNVASQVPAGTANGGATFVYVWWNKFAPNQLNAAANNWADIFADKNTVLLASYDGYAGLNVLLGGTIIDGTRINTGTITANQIAANAIQSNHIAANQITATHIGVGALTADRIGTGMMSSADIRVGSDFFVLQARPEGGWGRLFSRDNNGTLRVAVGYIGDLIGNSGGWGLAMWDAAGNALLNGTGINGGGIWARSIQAGSIAANTITANELSTGQLISQSAQIGNLVVDNLQVNNNAITQTVWGQSAGDDIYCWINIRQPNTRVEIGIYFSGTGGNGYALGTAIGALDVYRSDGPHILAGNCAYHINSTNNLVYMGPTCYVTVATVANPGVYWYRLVNSNAARASGTTFMKVTELSR</sequence>
<dbReference type="HOGENOM" id="CLU_379843_0_0_5"/>
<keyword evidence="2" id="KW-1185">Reference proteome</keyword>
<dbReference type="Proteomes" id="UP000008207">
    <property type="component" value="Chromosome"/>
</dbReference>
<dbReference type="STRING" id="460265.Mnod_6221"/>
<accession>B8IAI3</accession>
<name>B8IAI3_METNO</name>
<dbReference type="Gene3D" id="2.60.120.260">
    <property type="entry name" value="Galactose-binding domain-like"/>
    <property type="match status" value="1"/>
</dbReference>
<dbReference type="EMBL" id="CP001349">
    <property type="protein sequence ID" value="ACL61028.1"/>
    <property type="molecule type" value="Genomic_DNA"/>
</dbReference>
<protein>
    <submittedName>
        <fullName evidence="1">Uncharacterized protein</fullName>
    </submittedName>
</protein>
<evidence type="ECO:0000313" key="1">
    <source>
        <dbReference type="EMBL" id="ACL61028.1"/>
    </source>
</evidence>